<dbReference type="GO" id="GO:0005758">
    <property type="term" value="C:mitochondrial intermembrane space"/>
    <property type="evidence" value="ECO:0007669"/>
    <property type="project" value="TreeGrafter"/>
</dbReference>
<proteinExistence type="predicted"/>
<organism evidence="5 6">
    <name type="scientific">Lachancea mirantina</name>
    <dbReference type="NCBI Taxonomy" id="1230905"/>
    <lineage>
        <taxon>Eukaryota</taxon>
        <taxon>Fungi</taxon>
        <taxon>Dikarya</taxon>
        <taxon>Ascomycota</taxon>
        <taxon>Saccharomycotina</taxon>
        <taxon>Saccharomycetes</taxon>
        <taxon>Saccharomycetales</taxon>
        <taxon>Saccharomycetaceae</taxon>
        <taxon>Lachancea</taxon>
    </lineage>
</organism>
<sequence length="118" mass="13920">MTEINGQIVDDESRCIHWHSEVDIICFKLKCCRKFYACYACHENLEDHRIERYDLGKDDDMKERVVLCGKCKNAMTFEEYIGQKPGAGDLNCPFCNSVFNPYCRLHYDKYFEHSSTEL</sequence>
<accession>A0A1G4K7L6</accession>
<dbReference type="PANTHER" id="PTHR28082">
    <property type="entry name" value="ZINC FINGER PROTEIN"/>
    <property type="match status" value="1"/>
</dbReference>
<dbReference type="GO" id="GO:0045041">
    <property type="term" value="P:protein import into mitochondrial intermembrane space"/>
    <property type="evidence" value="ECO:0007669"/>
    <property type="project" value="TreeGrafter"/>
</dbReference>
<dbReference type="SUPFAM" id="SSF161219">
    <property type="entry name" value="CHY zinc finger-like"/>
    <property type="match status" value="1"/>
</dbReference>
<name>A0A1G4K7L6_9SACH</name>
<evidence type="ECO:0000313" key="5">
    <source>
        <dbReference type="EMBL" id="SCU99946.1"/>
    </source>
</evidence>
<keyword evidence="1" id="KW-0479">Metal-binding</keyword>
<dbReference type="InterPro" id="IPR008913">
    <property type="entry name" value="Znf_CHY"/>
</dbReference>
<evidence type="ECO:0000259" key="4">
    <source>
        <dbReference type="Pfam" id="PF05495"/>
    </source>
</evidence>
<dbReference type="InterPro" id="IPR016694">
    <property type="entry name" value="UCP017292"/>
</dbReference>
<dbReference type="PANTHER" id="PTHR28082:SF1">
    <property type="entry name" value="HELPER OF TIM PROTEIN 13"/>
    <property type="match status" value="1"/>
</dbReference>
<dbReference type="AlphaFoldDB" id="A0A1G4K7L6"/>
<dbReference type="PIRSF" id="PIRSF017292">
    <property type="entry name" value="UCP017292_Znf_CHY"/>
    <property type="match status" value="1"/>
</dbReference>
<protein>
    <submittedName>
        <fullName evidence="5">LAMI_0G01882g1_1</fullName>
    </submittedName>
</protein>
<evidence type="ECO:0000256" key="3">
    <source>
        <dbReference type="ARBA" id="ARBA00022833"/>
    </source>
</evidence>
<gene>
    <name evidence="5" type="ORF">LAMI_0G01882G</name>
</gene>
<evidence type="ECO:0000256" key="1">
    <source>
        <dbReference type="ARBA" id="ARBA00022723"/>
    </source>
</evidence>
<evidence type="ECO:0000256" key="2">
    <source>
        <dbReference type="ARBA" id="ARBA00022771"/>
    </source>
</evidence>
<dbReference type="OrthoDB" id="411372at2759"/>
<dbReference type="EMBL" id="LT598469">
    <property type="protein sequence ID" value="SCU99946.1"/>
    <property type="molecule type" value="Genomic_DNA"/>
</dbReference>
<keyword evidence="2" id="KW-0863">Zinc-finger</keyword>
<dbReference type="InterPro" id="IPR052604">
    <property type="entry name" value="Mito_Tim_assembly_helper"/>
</dbReference>
<evidence type="ECO:0000313" key="6">
    <source>
        <dbReference type="Proteomes" id="UP000191024"/>
    </source>
</evidence>
<feature type="domain" description="CHY-type" evidence="4">
    <location>
        <begin position="15"/>
        <end position="80"/>
    </location>
</feature>
<dbReference type="InterPro" id="IPR037274">
    <property type="entry name" value="Znf_CHY_sf"/>
</dbReference>
<dbReference type="STRING" id="1230905.A0A1G4K7L6"/>
<keyword evidence="6" id="KW-1185">Reference proteome</keyword>
<keyword evidence="3" id="KW-0862">Zinc</keyword>
<dbReference type="Pfam" id="PF05495">
    <property type="entry name" value="zf-CHY"/>
    <property type="match status" value="1"/>
</dbReference>
<dbReference type="GO" id="GO:0008270">
    <property type="term" value="F:zinc ion binding"/>
    <property type="evidence" value="ECO:0007669"/>
    <property type="project" value="UniProtKB-KW"/>
</dbReference>
<reference evidence="5 6" key="1">
    <citation type="submission" date="2016-03" db="EMBL/GenBank/DDBJ databases">
        <authorList>
            <person name="Devillers H."/>
        </authorList>
    </citation>
    <scope>NUCLEOTIDE SEQUENCE [LARGE SCALE GENOMIC DNA]</scope>
    <source>
        <strain evidence="5">CBS 11717</strain>
    </source>
</reference>
<dbReference type="Proteomes" id="UP000191024">
    <property type="component" value="Chromosome G"/>
</dbReference>